<dbReference type="Proteomes" id="UP000061569">
    <property type="component" value="Chromosome"/>
</dbReference>
<evidence type="ECO:0000256" key="4">
    <source>
        <dbReference type="ARBA" id="ARBA00022452"/>
    </source>
</evidence>
<dbReference type="Gene3D" id="2.40.170.20">
    <property type="entry name" value="TonB-dependent receptor, beta-barrel domain"/>
    <property type="match status" value="1"/>
</dbReference>
<dbReference type="GO" id="GO:0009279">
    <property type="term" value="C:cell outer membrane"/>
    <property type="evidence" value="ECO:0007669"/>
    <property type="project" value="UniProtKB-SubCell"/>
</dbReference>
<evidence type="ECO:0000256" key="6">
    <source>
        <dbReference type="ARBA" id="ARBA00022692"/>
    </source>
</evidence>
<dbReference type="Pfam" id="PF00593">
    <property type="entry name" value="TonB_dep_Rec_b-barrel"/>
    <property type="match status" value="1"/>
</dbReference>
<dbReference type="InterPro" id="IPR010917">
    <property type="entry name" value="TonB_rcpt_CS"/>
</dbReference>
<evidence type="ECO:0000256" key="13">
    <source>
        <dbReference type="ARBA" id="ARBA00023237"/>
    </source>
</evidence>
<comment type="similarity">
    <text evidence="2 14 16">Belongs to the TonB-dependent receptor family.</text>
</comment>
<dbReference type="KEGG" id="lez:GLE_2399"/>
<evidence type="ECO:0000256" key="5">
    <source>
        <dbReference type="ARBA" id="ARBA00022496"/>
    </source>
</evidence>
<dbReference type="PROSITE" id="PS52016">
    <property type="entry name" value="TONB_DEPENDENT_REC_3"/>
    <property type="match status" value="1"/>
</dbReference>
<dbReference type="Gene3D" id="2.170.130.10">
    <property type="entry name" value="TonB-dependent receptor, plug domain"/>
    <property type="match status" value="1"/>
</dbReference>
<evidence type="ECO:0000256" key="7">
    <source>
        <dbReference type="ARBA" id="ARBA00022729"/>
    </source>
</evidence>
<evidence type="ECO:0000313" key="21">
    <source>
        <dbReference type="Proteomes" id="UP000061569"/>
    </source>
</evidence>
<evidence type="ECO:0000256" key="17">
    <source>
        <dbReference type="SAM" id="SignalP"/>
    </source>
</evidence>
<accession>A0A0S2DH25</accession>
<dbReference type="CDD" id="cd01347">
    <property type="entry name" value="ligand_gated_channel"/>
    <property type="match status" value="1"/>
</dbReference>
<dbReference type="SUPFAM" id="SSF56935">
    <property type="entry name" value="Porins"/>
    <property type="match status" value="1"/>
</dbReference>
<evidence type="ECO:0000256" key="8">
    <source>
        <dbReference type="ARBA" id="ARBA00023004"/>
    </source>
</evidence>
<dbReference type="PANTHER" id="PTHR32552:SF74">
    <property type="entry name" value="HYDROXAMATE SIDEROPHORE RECEPTOR FHUE"/>
    <property type="match status" value="1"/>
</dbReference>
<evidence type="ECO:0000256" key="12">
    <source>
        <dbReference type="ARBA" id="ARBA00023170"/>
    </source>
</evidence>
<keyword evidence="9" id="KW-0406">Ion transport</keyword>
<evidence type="ECO:0000259" key="19">
    <source>
        <dbReference type="Pfam" id="PF07715"/>
    </source>
</evidence>
<keyword evidence="3 14" id="KW-0813">Transport</keyword>
<evidence type="ECO:0000256" key="16">
    <source>
        <dbReference type="RuleBase" id="RU003357"/>
    </source>
</evidence>
<dbReference type="GO" id="GO:0015344">
    <property type="term" value="F:siderophore uptake transmembrane transporter activity"/>
    <property type="evidence" value="ECO:0007669"/>
    <property type="project" value="TreeGrafter"/>
</dbReference>
<keyword evidence="6 14" id="KW-0812">Transmembrane</keyword>
<dbReference type="PROSITE" id="PS01156">
    <property type="entry name" value="TONB_DEPENDENT_REC_2"/>
    <property type="match status" value="1"/>
</dbReference>
<evidence type="ECO:0000259" key="18">
    <source>
        <dbReference type="Pfam" id="PF00593"/>
    </source>
</evidence>
<evidence type="ECO:0000256" key="15">
    <source>
        <dbReference type="PROSITE-ProRule" id="PRU10144"/>
    </source>
</evidence>
<name>A0A0S2DH25_LYSEN</name>
<dbReference type="EMBL" id="CP013140">
    <property type="protein sequence ID" value="ALN57748.1"/>
    <property type="molecule type" value="Genomic_DNA"/>
</dbReference>
<keyword evidence="7 17" id="KW-0732">Signal</keyword>
<evidence type="ECO:0000256" key="1">
    <source>
        <dbReference type="ARBA" id="ARBA00004571"/>
    </source>
</evidence>
<evidence type="ECO:0000313" key="20">
    <source>
        <dbReference type="EMBL" id="ALN57748.1"/>
    </source>
</evidence>
<keyword evidence="4 14" id="KW-1134">Transmembrane beta strand</keyword>
<dbReference type="InterPro" id="IPR039426">
    <property type="entry name" value="TonB-dep_rcpt-like"/>
</dbReference>
<keyword evidence="8" id="KW-0408">Iron</keyword>
<evidence type="ECO:0000256" key="9">
    <source>
        <dbReference type="ARBA" id="ARBA00023065"/>
    </source>
</evidence>
<proteinExistence type="inferred from homology"/>
<dbReference type="PANTHER" id="PTHR32552">
    <property type="entry name" value="FERRICHROME IRON RECEPTOR-RELATED"/>
    <property type="match status" value="1"/>
</dbReference>
<gene>
    <name evidence="20" type="primary">fpvA</name>
    <name evidence="20" type="ORF">GLE_2399</name>
</gene>
<sequence length="735" mass="79880">MPVESRLSPVFPPRTRGLPRTALAAALAGALALAAPIAACAQDATANPARDPGQPDPTDLDKIEVKANQLGTLTEGSGSYTPGTIATATRLVLTPRQTPQSISVIGRQEMDDFGLTGIDDVMRVTPGISIVTYDSERTEYYARGFAIQNFQYDGIPMQRDSAFSAGNTLSDTAIYDRIEVLKGATGLLTGVGDPGATINLIRKKPTRAFKGQIGLGAGSWDEYRGEIDVSGPLSESGRVRGRAVAVRQDKHGYSERYQRDTSVLYGILEADLGDDSLLTVGADYQNSDPRGSSWGGIPLLDADGGFYRVPRSFNNGADWSRWRQYTRTGFATLEHRFGDGWIAKLQLNHQVNGYDAALGAAAAGHPDPRDGSGVSLWLGKYVGETVANAADAYLSGRFGWFGREHEVVVGASVSRKHWTGTGYFAPADYPQQVADYRRWNGDIAEPAWQHGFDNDQVTRESGAYVVGRFDLADPFKLILGSRIANYKTDGIDESGVVVPYAGAVYDLNAYLSAYASYGTIFKPQSEQDERGRALDPREGENYELGLKGEFFDGRLNASAALFRLDQDNYPVPSGGKTPTGGDAYRALQGVRTEGYELELSGELRPGWQVQAGYAHKVARQNGAKVSTLEPEDQFSAHSSYRFDGALAGLTVGGGARWQSSSFGPVGAPGGGTVEHRTRPYWLLDAMLAYRFDEKLSASLNVDNLLDKRYYTIFDVYSTYTWGEPRSVRVSATYRF</sequence>
<dbReference type="NCBIfam" id="TIGR01783">
    <property type="entry name" value="TonB-siderophor"/>
    <property type="match status" value="1"/>
</dbReference>
<dbReference type="InterPro" id="IPR000531">
    <property type="entry name" value="Beta-barrel_TonB"/>
</dbReference>
<dbReference type="InterPro" id="IPR012910">
    <property type="entry name" value="Plug_dom"/>
</dbReference>
<dbReference type="STRING" id="69.GLE_2399"/>
<dbReference type="AlphaFoldDB" id="A0A0S2DH25"/>
<keyword evidence="5" id="KW-0410">Iron transport</keyword>
<feature type="domain" description="TonB-dependent receptor plug" evidence="19">
    <location>
        <begin position="95"/>
        <end position="196"/>
    </location>
</feature>
<keyword evidence="11 14" id="KW-0472">Membrane</keyword>
<keyword evidence="10 16" id="KW-0798">TonB box</keyword>
<evidence type="ECO:0000256" key="2">
    <source>
        <dbReference type="ARBA" id="ARBA00009810"/>
    </source>
</evidence>
<dbReference type="GO" id="GO:0015891">
    <property type="term" value="P:siderophore transport"/>
    <property type="evidence" value="ECO:0007669"/>
    <property type="project" value="InterPro"/>
</dbReference>
<dbReference type="InterPro" id="IPR037066">
    <property type="entry name" value="Plug_dom_sf"/>
</dbReference>
<keyword evidence="12 20" id="KW-0675">Receptor</keyword>
<dbReference type="PATRIC" id="fig|69.6.peg.2361"/>
<dbReference type="InterPro" id="IPR036942">
    <property type="entry name" value="Beta-barrel_TonB_sf"/>
</dbReference>
<feature type="signal peptide" evidence="17">
    <location>
        <begin position="1"/>
        <end position="41"/>
    </location>
</feature>
<dbReference type="Pfam" id="PF07715">
    <property type="entry name" value="Plug"/>
    <property type="match status" value="1"/>
</dbReference>
<organism evidence="20 21">
    <name type="scientific">Lysobacter enzymogenes</name>
    <dbReference type="NCBI Taxonomy" id="69"/>
    <lineage>
        <taxon>Bacteria</taxon>
        <taxon>Pseudomonadati</taxon>
        <taxon>Pseudomonadota</taxon>
        <taxon>Gammaproteobacteria</taxon>
        <taxon>Lysobacterales</taxon>
        <taxon>Lysobacteraceae</taxon>
        <taxon>Lysobacter</taxon>
    </lineage>
</organism>
<dbReference type="FunFam" id="2.170.130.10:FF:000010">
    <property type="entry name" value="Ferripyoverdine receptor"/>
    <property type="match status" value="1"/>
</dbReference>
<evidence type="ECO:0000256" key="3">
    <source>
        <dbReference type="ARBA" id="ARBA00022448"/>
    </source>
</evidence>
<feature type="chain" id="PRO_5006594788" evidence="17">
    <location>
        <begin position="42"/>
        <end position="735"/>
    </location>
</feature>
<evidence type="ECO:0000256" key="10">
    <source>
        <dbReference type="ARBA" id="ARBA00023077"/>
    </source>
</evidence>
<dbReference type="InterPro" id="IPR010105">
    <property type="entry name" value="TonB_sidphr_rcpt"/>
</dbReference>
<evidence type="ECO:0000256" key="14">
    <source>
        <dbReference type="PROSITE-ProRule" id="PRU01360"/>
    </source>
</evidence>
<comment type="subcellular location">
    <subcellularLocation>
        <location evidence="1 14">Cell outer membrane</location>
        <topology evidence="1 14">Multi-pass membrane protein</topology>
    </subcellularLocation>
</comment>
<evidence type="ECO:0000256" key="11">
    <source>
        <dbReference type="ARBA" id="ARBA00023136"/>
    </source>
</evidence>
<reference evidence="20 21" key="1">
    <citation type="submission" date="2015-11" db="EMBL/GenBank/DDBJ databases">
        <title>Genome sequences of Lysobacter enzymogenes strain C3 and Lysobacter antibioticus ATCC 29479.</title>
        <authorList>
            <person name="Kobayashi D.Y."/>
        </authorList>
    </citation>
    <scope>NUCLEOTIDE SEQUENCE [LARGE SCALE GENOMIC DNA]</scope>
    <source>
        <strain evidence="20 21">C3</strain>
    </source>
</reference>
<protein>
    <submittedName>
        <fullName evidence="20">Ferripyoverdine receptor</fullName>
    </submittedName>
</protein>
<feature type="domain" description="TonB-dependent receptor-like beta-barrel" evidence="18">
    <location>
        <begin position="279"/>
        <end position="704"/>
    </location>
</feature>
<feature type="short sequence motif" description="TonB C-terminal box" evidence="15">
    <location>
        <begin position="718"/>
        <end position="735"/>
    </location>
</feature>
<dbReference type="GO" id="GO:0038023">
    <property type="term" value="F:signaling receptor activity"/>
    <property type="evidence" value="ECO:0007669"/>
    <property type="project" value="InterPro"/>
</dbReference>
<keyword evidence="13 14" id="KW-0998">Cell outer membrane</keyword>